<reference evidence="6" key="1">
    <citation type="journal article" date="2019" name="Int. J. Syst. Evol. Microbiol.">
        <title>The Global Catalogue of Microorganisms (GCM) 10K type strain sequencing project: providing services to taxonomists for standard genome sequencing and annotation.</title>
        <authorList>
            <consortium name="The Broad Institute Genomics Platform"/>
            <consortium name="The Broad Institute Genome Sequencing Center for Infectious Disease"/>
            <person name="Wu L."/>
            <person name="Ma J."/>
        </authorList>
    </citation>
    <scope>NUCLEOTIDE SEQUENCE [LARGE SCALE GENOMIC DNA]</scope>
    <source>
        <strain evidence="6">CGMCC 1.10992</strain>
    </source>
</reference>
<gene>
    <name evidence="4 5" type="primary">kdsB</name>
    <name evidence="5" type="ORF">ACFSJ3_05255</name>
</gene>
<dbReference type="InterPro" id="IPR029044">
    <property type="entry name" value="Nucleotide-diphossugar_trans"/>
</dbReference>
<dbReference type="Proteomes" id="UP001597380">
    <property type="component" value="Unassembled WGS sequence"/>
</dbReference>
<dbReference type="NCBIfam" id="NF003950">
    <property type="entry name" value="PRK05450.1-3"/>
    <property type="match status" value="1"/>
</dbReference>
<dbReference type="PANTHER" id="PTHR42866">
    <property type="entry name" value="3-DEOXY-MANNO-OCTULOSONATE CYTIDYLYLTRANSFERASE"/>
    <property type="match status" value="1"/>
</dbReference>
<protein>
    <recommendedName>
        <fullName evidence="4">3-deoxy-manno-octulosonate cytidylyltransferase</fullName>
        <ecNumber evidence="4">2.7.7.38</ecNumber>
    </recommendedName>
    <alternativeName>
        <fullName evidence="4">CMP-2-keto-3-deoxyoctulosonic acid synthase</fullName>
        <shortName evidence="4">CKS</shortName>
        <shortName evidence="4">CMP-KDO synthase</shortName>
    </alternativeName>
</protein>
<keyword evidence="3 4" id="KW-0448">Lipopolysaccharide biosynthesis</keyword>
<keyword evidence="4" id="KW-0963">Cytoplasm</keyword>
<organism evidence="5 6">
    <name type="scientific">Corallincola platygyrae</name>
    <dbReference type="NCBI Taxonomy" id="1193278"/>
    <lineage>
        <taxon>Bacteria</taxon>
        <taxon>Pseudomonadati</taxon>
        <taxon>Pseudomonadota</taxon>
        <taxon>Gammaproteobacteria</taxon>
        <taxon>Alteromonadales</taxon>
        <taxon>Psychromonadaceae</taxon>
        <taxon>Corallincola</taxon>
    </lineage>
</organism>
<evidence type="ECO:0000256" key="4">
    <source>
        <dbReference type="HAMAP-Rule" id="MF_00057"/>
    </source>
</evidence>
<keyword evidence="2 4" id="KW-0548">Nucleotidyltransferase</keyword>
<keyword evidence="6" id="KW-1185">Reference proteome</keyword>
<comment type="function">
    <text evidence="4">Activates KDO (a required 8-carbon sugar) for incorporation into bacterial lipopolysaccharide in Gram-negative bacteria.</text>
</comment>
<comment type="subcellular location">
    <subcellularLocation>
        <location evidence="4">Cytoplasm</location>
    </subcellularLocation>
</comment>
<sequence>MSVTVLIPARYGSSRFPGKPLAMIHHKPMIQHVYERARQAKLVDEVYVATDDELIRDTVEGFGGKVVMTSAEAASGTDRIDDAADRLGLAKTDLIINVQGDQPLIDPASIDQVVSLFKDAPGEFEMATLAYRITNEAELDDPMHVKMVFDRNFNALYFSRSRIPFNRDGEEDYPVYKHLGVYGYTRRFVGAFGKWPVTELENLEKLEQLRALEFGEKIKVAVTTSDSPEVDTLEDIRKCEDALQGQPY</sequence>
<evidence type="ECO:0000256" key="1">
    <source>
        <dbReference type="ARBA" id="ARBA00022679"/>
    </source>
</evidence>
<dbReference type="Gene3D" id="3.90.550.10">
    <property type="entry name" value="Spore Coat Polysaccharide Biosynthesis Protein SpsA, Chain A"/>
    <property type="match status" value="1"/>
</dbReference>
<dbReference type="InterPro" id="IPR003329">
    <property type="entry name" value="Cytidylyl_trans"/>
</dbReference>
<dbReference type="GO" id="GO:0008690">
    <property type="term" value="F:3-deoxy-manno-octulosonate cytidylyltransferase activity"/>
    <property type="evidence" value="ECO:0007669"/>
    <property type="project" value="UniProtKB-EC"/>
</dbReference>
<name>A0ABW4XIK4_9GAMM</name>
<evidence type="ECO:0000256" key="2">
    <source>
        <dbReference type="ARBA" id="ARBA00022695"/>
    </source>
</evidence>
<evidence type="ECO:0000313" key="5">
    <source>
        <dbReference type="EMBL" id="MFD2095385.1"/>
    </source>
</evidence>
<dbReference type="HAMAP" id="MF_00057">
    <property type="entry name" value="KdsB"/>
    <property type="match status" value="1"/>
</dbReference>
<dbReference type="NCBIfam" id="NF009905">
    <property type="entry name" value="PRK13368.1"/>
    <property type="match status" value="1"/>
</dbReference>
<comment type="caution">
    <text evidence="5">The sequence shown here is derived from an EMBL/GenBank/DDBJ whole genome shotgun (WGS) entry which is preliminary data.</text>
</comment>
<comment type="pathway">
    <text evidence="4">Nucleotide-sugar biosynthesis; CMP-3-deoxy-D-manno-octulosonate biosynthesis; CMP-3-deoxy-D-manno-octulosonate from 3-deoxy-D-manno-octulosonate and CTP: step 1/1.</text>
</comment>
<keyword evidence="1 4" id="KW-0808">Transferase</keyword>
<dbReference type="CDD" id="cd02517">
    <property type="entry name" value="CMP-KDO-Synthetase"/>
    <property type="match status" value="1"/>
</dbReference>
<dbReference type="SUPFAM" id="SSF53448">
    <property type="entry name" value="Nucleotide-diphospho-sugar transferases"/>
    <property type="match status" value="1"/>
</dbReference>
<dbReference type="EMBL" id="JBHUHT010000009">
    <property type="protein sequence ID" value="MFD2095385.1"/>
    <property type="molecule type" value="Genomic_DNA"/>
</dbReference>
<dbReference type="NCBIfam" id="TIGR00466">
    <property type="entry name" value="kdsB"/>
    <property type="match status" value="1"/>
</dbReference>
<dbReference type="RefSeq" id="WP_345338553.1">
    <property type="nucleotide sequence ID" value="NZ_BAABLI010000006.1"/>
</dbReference>
<dbReference type="NCBIfam" id="NF003952">
    <property type="entry name" value="PRK05450.1-5"/>
    <property type="match status" value="1"/>
</dbReference>
<dbReference type="InterPro" id="IPR004528">
    <property type="entry name" value="KdsB"/>
</dbReference>
<comment type="similarity">
    <text evidence="4">Belongs to the KdsB family.</text>
</comment>
<comment type="catalytic activity">
    <reaction evidence="4">
        <text>3-deoxy-alpha-D-manno-oct-2-ulosonate + CTP = CMP-3-deoxy-beta-D-manno-octulosonate + diphosphate</text>
        <dbReference type="Rhea" id="RHEA:23448"/>
        <dbReference type="ChEBI" id="CHEBI:33019"/>
        <dbReference type="ChEBI" id="CHEBI:37563"/>
        <dbReference type="ChEBI" id="CHEBI:85986"/>
        <dbReference type="ChEBI" id="CHEBI:85987"/>
        <dbReference type="EC" id="2.7.7.38"/>
    </reaction>
</comment>
<proteinExistence type="inferred from homology"/>
<dbReference type="Pfam" id="PF02348">
    <property type="entry name" value="CTP_transf_3"/>
    <property type="match status" value="1"/>
</dbReference>
<evidence type="ECO:0000256" key="3">
    <source>
        <dbReference type="ARBA" id="ARBA00022985"/>
    </source>
</evidence>
<dbReference type="EC" id="2.7.7.38" evidence="4"/>
<evidence type="ECO:0000313" key="6">
    <source>
        <dbReference type="Proteomes" id="UP001597380"/>
    </source>
</evidence>
<accession>A0ABW4XIK4</accession>
<dbReference type="PANTHER" id="PTHR42866:SF2">
    <property type="entry name" value="3-DEOXY-MANNO-OCTULOSONATE CYTIDYLYLTRANSFERASE, MITOCHONDRIAL"/>
    <property type="match status" value="1"/>
</dbReference>